<dbReference type="InterPro" id="IPR009558">
    <property type="entry name" value="DUF1175"/>
</dbReference>
<reference evidence="1 2" key="1">
    <citation type="submission" date="2020-08" db="EMBL/GenBank/DDBJ databases">
        <title>Novel species isolated from subtropical streams in China.</title>
        <authorList>
            <person name="Lu H."/>
        </authorList>
    </citation>
    <scope>NUCLEOTIDE SEQUENCE [LARGE SCALE GENOMIC DNA]</scope>
    <source>
        <strain evidence="1 2">NL8W</strain>
    </source>
</reference>
<evidence type="ECO:0000313" key="1">
    <source>
        <dbReference type="EMBL" id="MBC3908561.1"/>
    </source>
</evidence>
<accession>A0ABR6ZAF7</accession>
<name>A0ABR6ZAF7_9BURK</name>
<dbReference type="EMBL" id="JACOFX010000006">
    <property type="protein sequence ID" value="MBC3908561.1"/>
    <property type="molecule type" value="Genomic_DNA"/>
</dbReference>
<sequence>MLGWHRLALANKVTSPTVPLPAVNSGKVGATSSPAVAAPTLTPAQSRSCRAWMTRIIAAQLTAGPTPRWQQRDCVGLVRFAVAESLREHDEKWKRANGMLGTALPPEIALDQNTQSVRHQWRLADGTVSAYVSAIEMVQENARFRGKDCNLAAPGDLLFYDQGDAQHLMVWMNSYIAYHTGTVTPSDNGLRAVKLRDLQAWRDTRWHPTQDNPNFAGVYRLNFLSA</sequence>
<keyword evidence="2" id="KW-1185">Reference proteome</keyword>
<comment type="caution">
    <text evidence="1">The sequence shown here is derived from an EMBL/GenBank/DDBJ whole genome shotgun (WGS) entry which is preliminary data.</text>
</comment>
<dbReference type="Proteomes" id="UP000646911">
    <property type="component" value="Unassembled WGS sequence"/>
</dbReference>
<protein>
    <submittedName>
        <fullName evidence="1">DUF1175 family protein</fullName>
    </submittedName>
</protein>
<proteinExistence type="predicted"/>
<evidence type="ECO:0000313" key="2">
    <source>
        <dbReference type="Proteomes" id="UP000646911"/>
    </source>
</evidence>
<gene>
    <name evidence="1" type="ORF">H8L47_13430</name>
</gene>
<dbReference type="Pfam" id="PF06672">
    <property type="entry name" value="DUF1175"/>
    <property type="match status" value="1"/>
</dbReference>
<organism evidence="1 2">
    <name type="scientific">Undibacterium umbellatum</name>
    <dbReference type="NCBI Taxonomy" id="2762300"/>
    <lineage>
        <taxon>Bacteria</taxon>
        <taxon>Pseudomonadati</taxon>
        <taxon>Pseudomonadota</taxon>
        <taxon>Betaproteobacteria</taxon>
        <taxon>Burkholderiales</taxon>
        <taxon>Oxalobacteraceae</taxon>
        <taxon>Undibacterium</taxon>
    </lineage>
</organism>